<dbReference type="InterPro" id="IPR036770">
    <property type="entry name" value="Ankyrin_rpt-contain_sf"/>
</dbReference>
<gene>
    <name evidence="2" type="primary">LOC106815844</name>
</gene>
<dbReference type="RefSeq" id="XP_014675849.1">
    <property type="nucleotide sequence ID" value="XM_014820363.1"/>
</dbReference>
<dbReference type="Pfam" id="PF00023">
    <property type="entry name" value="Ank"/>
    <property type="match status" value="1"/>
</dbReference>
<evidence type="ECO:0000313" key="1">
    <source>
        <dbReference type="Proteomes" id="UP000695022"/>
    </source>
</evidence>
<dbReference type="SUPFAM" id="SSF48403">
    <property type="entry name" value="Ankyrin repeat"/>
    <property type="match status" value="1"/>
</dbReference>
<keyword evidence="1" id="KW-1185">Reference proteome</keyword>
<sequence length="127" mass="14101">MDNDSCSEILKRSIKLGDVVETRKYLDHNKLTEREKNTVLHLLLEGSSSNGQTPRVESFNPRVQITYMLCACGANVDQLNQDDHTPLQVAAHHGMNHPCEALLQCGADMYVSFKEEAGSIVVGVRMS</sequence>
<accession>A0ABM1EUH8</accession>
<reference evidence="2" key="1">
    <citation type="submission" date="2025-08" db="UniProtKB">
        <authorList>
            <consortium name="RefSeq"/>
        </authorList>
    </citation>
    <scope>IDENTIFICATION</scope>
</reference>
<dbReference type="InterPro" id="IPR002110">
    <property type="entry name" value="Ankyrin_rpt"/>
</dbReference>
<evidence type="ECO:0000313" key="2">
    <source>
        <dbReference type="RefSeq" id="XP_014675849.1"/>
    </source>
</evidence>
<proteinExistence type="predicted"/>
<protein>
    <submittedName>
        <fullName evidence="2">Protein fem-1 homolog A-like</fullName>
    </submittedName>
</protein>
<dbReference type="GeneID" id="106815844"/>
<organism evidence="1 2">
    <name type="scientific">Priapulus caudatus</name>
    <name type="common">Priapulid worm</name>
    <dbReference type="NCBI Taxonomy" id="37621"/>
    <lineage>
        <taxon>Eukaryota</taxon>
        <taxon>Metazoa</taxon>
        <taxon>Ecdysozoa</taxon>
        <taxon>Scalidophora</taxon>
        <taxon>Priapulida</taxon>
        <taxon>Priapulimorpha</taxon>
        <taxon>Priapulimorphida</taxon>
        <taxon>Priapulidae</taxon>
        <taxon>Priapulus</taxon>
    </lineage>
</organism>
<dbReference type="Proteomes" id="UP000695022">
    <property type="component" value="Unplaced"/>
</dbReference>
<dbReference type="Gene3D" id="1.25.40.20">
    <property type="entry name" value="Ankyrin repeat-containing domain"/>
    <property type="match status" value="1"/>
</dbReference>
<name>A0ABM1EUH8_PRICU</name>